<dbReference type="InterPro" id="IPR043136">
    <property type="entry name" value="B30.2/SPRY_sf"/>
</dbReference>
<evidence type="ECO:0000313" key="3">
    <source>
        <dbReference type="Proteomes" id="UP001159427"/>
    </source>
</evidence>
<comment type="caution">
    <text evidence="2">The sequence shown here is derived from an EMBL/GenBank/DDBJ whole genome shotgun (WGS) entry which is preliminary data.</text>
</comment>
<name>A0ABN8LIN1_9CNID</name>
<evidence type="ECO:0000259" key="1">
    <source>
        <dbReference type="Pfam" id="PF03724"/>
    </source>
</evidence>
<dbReference type="Gene3D" id="2.40.128.270">
    <property type="match status" value="1"/>
</dbReference>
<dbReference type="EMBL" id="CALNXI010000022">
    <property type="protein sequence ID" value="CAH3015335.1"/>
    <property type="molecule type" value="Genomic_DNA"/>
</dbReference>
<dbReference type="Gene3D" id="2.60.120.920">
    <property type="match status" value="1"/>
</dbReference>
<dbReference type="InterPro" id="IPR013320">
    <property type="entry name" value="ConA-like_dom_sf"/>
</dbReference>
<dbReference type="Pfam" id="PF03724">
    <property type="entry name" value="META"/>
    <property type="match status" value="1"/>
</dbReference>
<dbReference type="InterPro" id="IPR005184">
    <property type="entry name" value="DUF306_Meta_HslJ"/>
</dbReference>
<dbReference type="Proteomes" id="UP001159427">
    <property type="component" value="Unassembled WGS sequence"/>
</dbReference>
<reference evidence="2 3" key="1">
    <citation type="submission" date="2022-05" db="EMBL/GenBank/DDBJ databases">
        <authorList>
            <consortium name="Genoscope - CEA"/>
            <person name="William W."/>
        </authorList>
    </citation>
    <scope>NUCLEOTIDE SEQUENCE [LARGE SCALE GENOMIC DNA]</scope>
</reference>
<protein>
    <recommendedName>
        <fullName evidence="1">DUF306 domain-containing protein</fullName>
    </recommendedName>
</protein>
<organism evidence="2 3">
    <name type="scientific">Porites evermanni</name>
    <dbReference type="NCBI Taxonomy" id="104178"/>
    <lineage>
        <taxon>Eukaryota</taxon>
        <taxon>Metazoa</taxon>
        <taxon>Cnidaria</taxon>
        <taxon>Anthozoa</taxon>
        <taxon>Hexacorallia</taxon>
        <taxon>Scleractinia</taxon>
        <taxon>Fungiina</taxon>
        <taxon>Poritidae</taxon>
        <taxon>Porites</taxon>
    </lineage>
</organism>
<gene>
    <name evidence="2" type="ORF">PEVE_00015501</name>
</gene>
<keyword evidence="3" id="KW-1185">Reference proteome</keyword>
<sequence length="322" mass="34240">MTSHLAIISACADINTAEEAQTYYRRLYVFFLLHEEYQFNNMVWRDDGSGNLTVSGAKVSFTGSGNSKGNAIWSQGGTGSWEFKVTGSSGTWVGVTAEDKFAAGWGMKGLFYGGPGNLSDGSSLVTSSWGPKFGDGDVIGMRLEQTGDKTVLAFSKNGSGLGVAFDISGYSGMEFRPAVSMDEAGQGVTISETATSSLDAFQLVPTPRQGVEGDWQGRFKLMIEKTGDAAWDIAAEVANIISCNVTQGADGKLVSGQVTTTKMMPPPELFELEREVTSILEGLTSLRREGETLVLEGGGKKEIFTPAAGPGPATKDSVNWMR</sequence>
<evidence type="ECO:0000313" key="2">
    <source>
        <dbReference type="EMBL" id="CAH3015335.1"/>
    </source>
</evidence>
<proteinExistence type="predicted"/>
<dbReference type="CDD" id="cd11709">
    <property type="entry name" value="SPRY"/>
    <property type="match status" value="1"/>
</dbReference>
<dbReference type="SUPFAM" id="SSF49899">
    <property type="entry name" value="Concanavalin A-like lectins/glucanases"/>
    <property type="match status" value="1"/>
</dbReference>
<accession>A0ABN8LIN1</accession>
<dbReference type="InterPro" id="IPR038670">
    <property type="entry name" value="HslJ-like_sf"/>
</dbReference>
<feature type="domain" description="DUF306" evidence="1">
    <location>
        <begin position="237"/>
        <end position="301"/>
    </location>
</feature>